<dbReference type="EMBL" id="CAUOFW020001051">
    <property type="protein sequence ID" value="CAK9140513.1"/>
    <property type="molecule type" value="Genomic_DNA"/>
</dbReference>
<evidence type="ECO:0008006" key="8">
    <source>
        <dbReference type="Google" id="ProtNLM"/>
    </source>
</evidence>
<evidence type="ECO:0000256" key="4">
    <source>
        <dbReference type="ARBA" id="ARBA00023163"/>
    </source>
</evidence>
<dbReference type="InterPro" id="IPR005508">
    <property type="entry name" value="At2g31720-like"/>
</dbReference>
<comment type="caution">
    <text evidence="6">The sequence shown here is derived from an EMBL/GenBank/DDBJ whole genome shotgun (WGS) entry which is preliminary data.</text>
</comment>
<dbReference type="PANTHER" id="PTHR31541">
    <property type="entry name" value="B3 DOMAIN PLANT PROTEIN-RELATED"/>
    <property type="match status" value="1"/>
</dbReference>
<protein>
    <recommendedName>
        <fullName evidence="8">DUF4283 domain-containing protein</fullName>
    </recommendedName>
</protein>
<keyword evidence="4" id="KW-0804">Transcription</keyword>
<dbReference type="GO" id="GO:0005634">
    <property type="term" value="C:nucleus"/>
    <property type="evidence" value="ECO:0007669"/>
    <property type="project" value="UniProtKB-SubCell"/>
</dbReference>
<dbReference type="AlphaFoldDB" id="A0ABC8R6V4"/>
<dbReference type="GO" id="GO:0003677">
    <property type="term" value="F:DNA binding"/>
    <property type="evidence" value="ECO:0007669"/>
    <property type="project" value="UniProtKB-KW"/>
</dbReference>
<dbReference type="InterPro" id="IPR015300">
    <property type="entry name" value="DNA-bd_pseudobarrel_sf"/>
</dbReference>
<keyword evidence="3" id="KW-0238">DNA-binding</keyword>
<keyword evidence="2" id="KW-0805">Transcription regulation</keyword>
<evidence type="ECO:0000256" key="5">
    <source>
        <dbReference type="ARBA" id="ARBA00023242"/>
    </source>
</evidence>
<evidence type="ECO:0000256" key="3">
    <source>
        <dbReference type="ARBA" id="ARBA00023125"/>
    </source>
</evidence>
<name>A0ABC8R6V4_9AQUA</name>
<dbReference type="Gene3D" id="2.40.330.10">
    <property type="entry name" value="DNA-binding pseudobarrel domain"/>
    <property type="match status" value="1"/>
</dbReference>
<keyword evidence="7" id="KW-1185">Reference proteome</keyword>
<proteinExistence type="predicted"/>
<evidence type="ECO:0000313" key="7">
    <source>
        <dbReference type="Proteomes" id="UP001642360"/>
    </source>
</evidence>
<keyword evidence="5" id="KW-0539">Nucleus</keyword>
<dbReference type="SUPFAM" id="SSF101936">
    <property type="entry name" value="DNA-binding pseudobarrel domain"/>
    <property type="match status" value="1"/>
</dbReference>
<organism evidence="6 7">
    <name type="scientific">Ilex paraguariensis</name>
    <name type="common">yerba mate</name>
    <dbReference type="NCBI Taxonomy" id="185542"/>
    <lineage>
        <taxon>Eukaryota</taxon>
        <taxon>Viridiplantae</taxon>
        <taxon>Streptophyta</taxon>
        <taxon>Embryophyta</taxon>
        <taxon>Tracheophyta</taxon>
        <taxon>Spermatophyta</taxon>
        <taxon>Magnoliopsida</taxon>
        <taxon>eudicotyledons</taxon>
        <taxon>Gunneridae</taxon>
        <taxon>Pentapetalae</taxon>
        <taxon>asterids</taxon>
        <taxon>campanulids</taxon>
        <taxon>Aquifoliales</taxon>
        <taxon>Aquifoliaceae</taxon>
        <taxon>Ilex</taxon>
    </lineage>
</organism>
<comment type="subcellular location">
    <subcellularLocation>
        <location evidence="1">Nucleus</location>
    </subcellularLocation>
</comment>
<gene>
    <name evidence="6" type="ORF">ILEXP_LOCUS7970</name>
</gene>
<accession>A0ABC8R6V4</accession>
<dbReference type="PANTHER" id="PTHR31541:SF25">
    <property type="entry name" value="GAMMA-GLIADIN B"/>
    <property type="match status" value="1"/>
</dbReference>
<reference evidence="6 7" key="1">
    <citation type="submission" date="2024-02" db="EMBL/GenBank/DDBJ databases">
        <authorList>
            <person name="Vignale AGUSTIN F."/>
            <person name="Sosa J E."/>
            <person name="Modenutti C."/>
        </authorList>
    </citation>
    <scope>NUCLEOTIDE SEQUENCE [LARGE SCALE GENOMIC DNA]</scope>
</reference>
<sequence>MIFPPEEYERVRILRPPALRRPLLPPGVMNAIQSVGGSDPVFLTEKRLEPSDVNMKLNWLFVPKAQALLAFMSRGERETVENGMNGGILRVTKIRPWGQHYVTKFKKWPSLKQLVIIKQWTKLVKENWLMEDELFQLWGFRVNYSLYFAVNVERGVTRMAQE</sequence>
<evidence type="ECO:0000256" key="1">
    <source>
        <dbReference type="ARBA" id="ARBA00004123"/>
    </source>
</evidence>
<evidence type="ECO:0000313" key="6">
    <source>
        <dbReference type="EMBL" id="CAK9140513.1"/>
    </source>
</evidence>
<evidence type="ECO:0000256" key="2">
    <source>
        <dbReference type="ARBA" id="ARBA00023015"/>
    </source>
</evidence>
<dbReference type="Proteomes" id="UP001642360">
    <property type="component" value="Unassembled WGS sequence"/>
</dbReference>